<dbReference type="InterPro" id="IPR012337">
    <property type="entry name" value="RNaseH-like_sf"/>
</dbReference>
<dbReference type="PROSITE" id="PS50822">
    <property type="entry name" value="PIWI"/>
    <property type="match status" value="1"/>
</dbReference>
<dbReference type="Proteomes" id="UP000678499">
    <property type="component" value="Unassembled WGS sequence"/>
</dbReference>
<dbReference type="Gene3D" id="2.170.260.10">
    <property type="entry name" value="paz domain"/>
    <property type="match status" value="1"/>
</dbReference>
<name>A0A7R9BWX0_9CRUS</name>
<dbReference type="Pfam" id="PF02170">
    <property type="entry name" value="PAZ"/>
    <property type="match status" value="1"/>
</dbReference>
<feature type="region of interest" description="Disordered" evidence="2">
    <location>
        <begin position="1"/>
        <end position="148"/>
    </location>
</feature>
<dbReference type="InterPro" id="IPR036397">
    <property type="entry name" value="RNaseH_sf"/>
</dbReference>
<reference evidence="5" key="1">
    <citation type="submission" date="2020-11" db="EMBL/GenBank/DDBJ databases">
        <authorList>
            <person name="Tran Van P."/>
        </authorList>
    </citation>
    <scope>NUCLEOTIDE SEQUENCE</scope>
</reference>
<dbReference type="EMBL" id="OA886285">
    <property type="protein sequence ID" value="CAD7282740.1"/>
    <property type="molecule type" value="Genomic_DNA"/>
</dbReference>
<feature type="compositionally biased region" description="Basic and acidic residues" evidence="2">
    <location>
        <begin position="54"/>
        <end position="63"/>
    </location>
</feature>
<feature type="compositionally biased region" description="Basic and acidic residues" evidence="2">
    <location>
        <begin position="1"/>
        <end position="44"/>
    </location>
</feature>
<evidence type="ECO:0000313" key="6">
    <source>
        <dbReference type="Proteomes" id="UP000678499"/>
    </source>
</evidence>
<dbReference type="EMBL" id="CAJPEX010004248">
    <property type="protein sequence ID" value="CAG0922892.1"/>
    <property type="molecule type" value="Genomic_DNA"/>
</dbReference>
<dbReference type="Gene3D" id="3.40.50.2300">
    <property type="match status" value="1"/>
</dbReference>
<feature type="compositionally biased region" description="Gly residues" evidence="2">
    <location>
        <begin position="129"/>
        <end position="144"/>
    </location>
</feature>
<evidence type="ECO:0000256" key="2">
    <source>
        <dbReference type="SAM" id="MobiDB-lite"/>
    </source>
</evidence>
<protein>
    <submittedName>
        <fullName evidence="5">Uncharacterized protein</fullName>
    </submittedName>
</protein>
<dbReference type="PANTHER" id="PTHR22891">
    <property type="entry name" value="EUKARYOTIC TRANSLATION INITIATION FACTOR 2C"/>
    <property type="match status" value="1"/>
</dbReference>
<dbReference type="SMART" id="SM00949">
    <property type="entry name" value="PAZ"/>
    <property type="match status" value="1"/>
</dbReference>
<keyword evidence="6" id="KW-1185">Reference proteome</keyword>
<accession>A0A7R9BWX0</accession>
<dbReference type="SMART" id="SM00950">
    <property type="entry name" value="Piwi"/>
    <property type="match status" value="1"/>
</dbReference>
<gene>
    <name evidence="5" type="ORF">NMOB1V02_LOCUS10361</name>
</gene>
<dbReference type="Pfam" id="PF02171">
    <property type="entry name" value="Piwi"/>
    <property type="match status" value="1"/>
</dbReference>
<dbReference type="InterPro" id="IPR003165">
    <property type="entry name" value="Piwi"/>
</dbReference>
<sequence>MSGFRFDRGDGGPPRRDRDRSPNDRRGGDRGGGRSGRPDDRWGQDRGSSSSAPRFDRADDRRGGGGYSSRGGQDSYRDRSNDRGYDDRRRGHDDRRSGYDDRRGGGGYDRGGRGGYDRGGRGGFDRGGRGGFRGGRGGGGGGGPAFTNDAAVDLMDQASSDHDAMEGSAGKRFKVVTNASRMKIRSKFLIHMYHVDFDESVEDRRTMIWLVNQSREIHNGVFIPDHSLYSTKDFVDPVTKKLEIPLSRRSREGAIPVTVKYRWTKTVDDTDPSFVNFANNILRKSLHALEMTMIKRSYYDLGAAQYIPEFNINRRANKVGEFIDTVRAELVNKVVFLRYSGRTFKLCDVTDKTVNSTYKEGSDETVLEYFERNYANDRFAKITDLHQRLVKAVSTEKDLRRKMNPNMKDAPRKEMTLVPEMCYFTSLDETMNVTDQQRRNMATKFRKNPDTRVKDVQRFLDRIKAHEKINEEITTRWGFEISPDVAEVEARELPMVGLSMSSRTINIQNSSFQNCLRQSRAEIAVSLKEWVVVATDRYTRVDDPVRSLTNLMRELGMDVGKHTMERTRGDAAHAFSSTLQKVVQTRPQFVLIFVPSADEARYQAVKRCLMVDNGVPNQVVQESTVGKGLSALTKVAHQINCKLGGAPWKLVTSESGTLVIGFDVYKEKRAQTSVSALVAALDKDFLKFTSDSRVTETRTSDRISPHLSQCFEHVMKRYREANKSYPKRVVVFRGGVSFGDYDALRASEIDSIKNTFNGQVRSGSHPD</sequence>
<dbReference type="Gene3D" id="3.30.420.10">
    <property type="entry name" value="Ribonuclease H-like superfamily/Ribonuclease H"/>
    <property type="match status" value="1"/>
</dbReference>
<proteinExistence type="inferred from homology"/>
<dbReference type="GO" id="GO:0003723">
    <property type="term" value="F:RNA binding"/>
    <property type="evidence" value="ECO:0007669"/>
    <property type="project" value="InterPro"/>
</dbReference>
<feature type="compositionally biased region" description="Basic and acidic residues" evidence="2">
    <location>
        <begin position="75"/>
        <end position="128"/>
    </location>
</feature>
<evidence type="ECO:0000259" key="4">
    <source>
        <dbReference type="PROSITE" id="PS50822"/>
    </source>
</evidence>
<feature type="domain" description="Piwi" evidence="4">
    <location>
        <begin position="589"/>
        <end position="754"/>
    </location>
</feature>
<dbReference type="InterPro" id="IPR003100">
    <property type="entry name" value="PAZ_dom"/>
</dbReference>
<comment type="similarity">
    <text evidence="1">Belongs to the argonaute family.</text>
</comment>
<evidence type="ECO:0000259" key="3">
    <source>
        <dbReference type="PROSITE" id="PS50821"/>
    </source>
</evidence>
<dbReference type="PROSITE" id="PS50821">
    <property type="entry name" value="PAZ"/>
    <property type="match status" value="1"/>
</dbReference>
<evidence type="ECO:0000256" key="1">
    <source>
        <dbReference type="RuleBase" id="RU361178"/>
    </source>
</evidence>
<dbReference type="OrthoDB" id="445936at2759"/>
<evidence type="ECO:0000313" key="5">
    <source>
        <dbReference type="EMBL" id="CAD7282740.1"/>
    </source>
</evidence>
<dbReference type="AlphaFoldDB" id="A0A7R9BWX0"/>
<organism evidence="5">
    <name type="scientific">Notodromas monacha</name>
    <dbReference type="NCBI Taxonomy" id="399045"/>
    <lineage>
        <taxon>Eukaryota</taxon>
        <taxon>Metazoa</taxon>
        <taxon>Ecdysozoa</taxon>
        <taxon>Arthropoda</taxon>
        <taxon>Crustacea</taxon>
        <taxon>Oligostraca</taxon>
        <taxon>Ostracoda</taxon>
        <taxon>Podocopa</taxon>
        <taxon>Podocopida</taxon>
        <taxon>Cypridocopina</taxon>
        <taxon>Cypridoidea</taxon>
        <taxon>Cyprididae</taxon>
        <taxon>Notodromas</taxon>
    </lineage>
</organism>
<dbReference type="SUPFAM" id="SSF101690">
    <property type="entry name" value="PAZ domain"/>
    <property type="match status" value="1"/>
</dbReference>
<dbReference type="InterPro" id="IPR036085">
    <property type="entry name" value="PAZ_dom_sf"/>
</dbReference>
<feature type="domain" description="PAZ" evidence="3">
    <location>
        <begin position="321"/>
        <end position="426"/>
    </location>
</feature>
<dbReference type="GO" id="GO:0034587">
    <property type="term" value="P:piRNA processing"/>
    <property type="evidence" value="ECO:0007669"/>
    <property type="project" value="UniProtKB-ARBA"/>
</dbReference>
<dbReference type="SUPFAM" id="SSF53098">
    <property type="entry name" value="Ribonuclease H-like"/>
    <property type="match status" value="1"/>
</dbReference>